<proteinExistence type="predicted"/>
<evidence type="ECO:0000313" key="6">
    <source>
        <dbReference type="Proteomes" id="UP000309937"/>
    </source>
</evidence>
<sequence>MVYTVYCLGNLSKSATINLEWGASNGLKPNRVFRLFQNCIKNNVLNNLIVFGHSVTQKASQ</sequence>
<evidence type="ECO:0000313" key="5">
    <source>
        <dbReference type="Proteomes" id="UP000236598"/>
    </source>
</evidence>
<dbReference type="AlphaFoldDB" id="A0A0L7AJ34"/>
<evidence type="ECO:0000313" key="4">
    <source>
        <dbReference type="Proteomes" id="UP000185794"/>
    </source>
</evidence>
<reference evidence="3 6" key="3">
    <citation type="submission" date="2018-12" db="EMBL/GenBank/DDBJ databases">
        <title>Food and Water Safety Consortium.</title>
        <authorList>
            <person name="Tyson S."/>
            <person name="Peterson C.-L."/>
            <person name="Olson A."/>
            <person name="Tyler S."/>
            <person name="Cabral J."/>
            <person name="Lynch T."/>
            <person name="Knox N."/>
            <person name="Van Domselaar G."/>
            <person name="Graham M."/>
        </authorList>
    </citation>
    <scope>NUCLEOTIDE SEQUENCE [LARGE SCALE GENOMIC DNA]</scope>
    <source>
        <strain evidence="3 6">FWSEC0118</strain>
    </source>
</reference>
<dbReference type="Proteomes" id="UP000236598">
    <property type="component" value="Unassembled WGS sequence"/>
</dbReference>
<reference evidence="2 5" key="2">
    <citation type="submission" date="2018-01" db="EMBL/GenBank/DDBJ databases">
        <title>Draft Genomic Sequencing Of Potential Extraintestinal Pathogenic Escherichia coli B8S18 Isolated From Retail Chicken Skin.</title>
        <authorList>
            <person name="Xu A."/>
            <person name="Tilman S."/>
            <person name="Wisser-Parker K."/>
            <person name="Sheen S."/>
            <person name="Sommers C."/>
        </authorList>
    </citation>
    <scope>NUCLEOTIDE SEQUENCE [LARGE SCALE GENOMIC DNA]</scope>
    <source>
        <strain evidence="2 5">B8S18Com</strain>
    </source>
</reference>
<dbReference type="EMBL" id="LRKC01000174">
    <property type="protein sequence ID" value="OKV04242.1"/>
    <property type="molecule type" value="Genomic_DNA"/>
</dbReference>
<dbReference type="Proteomes" id="UP000185794">
    <property type="component" value="Unassembled WGS sequence"/>
</dbReference>
<reference evidence="1 4" key="1">
    <citation type="journal article" date="2017" name="Front. Cell. Infect. Microbiol.">
        <title>Chaperone-usher pili loci of human colonization factor-negative enterotoxigenic Escherichia coli.</title>
        <authorList>
            <person name="Del Canto F."/>
            <person name="Vidal R."/>
            <person name="Stine O.C."/>
            <person name="Pop M."/>
        </authorList>
    </citation>
    <scope>NUCLEOTIDE SEQUENCE [LARGE SCALE GENOMIC DNA]</scope>
    <source>
        <strain evidence="1 4">700324</strain>
    </source>
</reference>
<organism evidence="2 5">
    <name type="scientific">Escherichia coli</name>
    <dbReference type="NCBI Taxonomy" id="562"/>
    <lineage>
        <taxon>Bacteria</taxon>
        <taxon>Pseudomonadati</taxon>
        <taxon>Pseudomonadota</taxon>
        <taxon>Gammaproteobacteria</taxon>
        <taxon>Enterobacterales</taxon>
        <taxon>Enterobacteriaceae</taxon>
        <taxon>Escherichia</taxon>
    </lineage>
</organism>
<evidence type="ECO:0000313" key="2">
    <source>
        <dbReference type="EMBL" id="PNY69714.1"/>
    </source>
</evidence>
<gene>
    <name evidence="1" type="ORF">AWP47_29430</name>
    <name evidence="2" type="ORF">C2M16_01275</name>
    <name evidence="3" type="ORF">C9Z68_14210</name>
</gene>
<accession>A0A0L7AJ34</accession>
<evidence type="ECO:0000313" key="1">
    <source>
        <dbReference type="EMBL" id="OKV04242.1"/>
    </source>
</evidence>
<evidence type="ECO:0000313" key="3">
    <source>
        <dbReference type="EMBL" id="TJQ13785.1"/>
    </source>
</evidence>
<name>A0A0L7AJ34_ECOLX</name>
<dbReference type="EMBL" id="RRGJ01000018">
    <property type="protein sequence ID" value="TJQ13785.1"/>
    <property type="molecule type" value="Genomic_DNA"/>
</dbReference>
<comment type="caution">
    <text evidence="2">The sequence shown here is derived from an EMBL/GenBank/DDBJ whole genome shotgun (WGS) entry which is preliminary data.</text>
</comment>
<dbReference type="Proteomes" id="UP000309937">
    <property type="component" value="Unassembled WGS sequence"/>
</dbReference>
<dbReference type="EMBL" id="PPHQ01000001">
    <property type="protein sequence ID" value="PNY69714.1"/>
    <property type="molecule type" value="Genomic_DNA"/>
</dbReference>
<protein>
    <submittedName>
        <fullName evidence="2">Uncharacterized protein</fullName>
    </submittedName>
</protein>